<evidence type="ECO:0000313" key="2">
    <source>
        <dbReference type="EMBL" id="UFZ08035.1"/>
    </source>
</evidence>
<sequence length="242" mass="27493">MGDVWGDGLSDELPVFACEVSDFYFGRYPITNEEFVIFLNDIGKNVDDDGNMILDLRSGDPASTIVFADGAYRHSQTAGRHPVRYLSWHGATNYCRWLSSRLGCAVRLPTELEWQYAACGGKHLKWGLGNRFDKDEYVISQHEGPSPVDFGEESKYGLKCITGNIFEWCEDEYRFSFNPHDNPVLKHHRVMKGGAFSLNDITNFRNSKRFSCFEKSCLNCIGLRILSQQELPPHFALSQSAK</sequence>
<dbReference type="InterPro" id="IPR016187">
    <property type="entry name" value="CTDL_fold"/>
</dbReference>
<dbReference type="SUPFAM" id="SSF56436">
    <property type="entry name" value="C-type lectin-like"/>
    <property type="match status" value="1"/>
</dbReference>
<evidence type="ECO:0000313" key="3">
    <source>
        <dbReference type="Proteomes" id="UP001431010"/>
    </source>
</evidence>
<dbReference type="Pfam" id="PF03781">
    <property type="entry name" value="FGE-sulfatase"/>
    <property type="match status" value="1"/>
</dbReference>
<dbReference type="InterPro" id="IPR042095">
    <property type="entry name" value="SUMF_sf"/>
</dbReference>
<dbReference type="Proteomes" id="UP001431010">
    <property type="component" value="Chromosome"/>
</dbReference>
<protein>
    <submittedName>
        <fullName evidence="2">Formylglycine-generating enzyme family protein</fullName>
    </submittedName>
</protein>
<accession>A0ABY3RKL6</accession>
<dbReference type="InterPro" id="IPR005532">
    <property type="entry name" value="SUMF_dom"/>
</dbReference>
<reference evidence="2" key="1">
    <citation type="journal article" date="2024" name="Antonie Van Leeuwenhoek">
        <title>Bradyrhizobium ontarionense sp. nov., a novel bacterial symbiont isolated from Aeschynomene indica (Indian jointvetch), harbours photosynthesis, nitrogen fixation and nitrous oxide (N2O) reductase genes.</title>
        <authorList>
            <person name="Bromfield E.S.P."/>
            <person name="Cloutier S."/>
        </authorList>
    </citation>
    <scope>NUCLEOTIDE SEQUENCE</scope>
    <source>
        <strain evidence="2">A19</strain>
    </source>
</reference>
<keyword evidence="3" id="KW-1185">Reference proteome</keyword>
<gene>
    <name evidence="2" type="ORF">LQG66_17810</name>
</gene>
<dbReference type="EMBL" id="CP088156">
    <property type="protein sequence ID" value="UFZ08035.1"/>
    <property type="molecule type" value="Genomic_DNA"/>
</dbReference>
<organism evidence="2 3">
    <name type="scientific">Bradyrhizobium ontarionense</name>
    <dbReference type="NCBI Taxonomy" id="2898149"/>
    <lineage>
        <taxon>Bacteria</taxon>
        <taxon>Pseudomonadati</taxon>
        <taxon>Pseudomonadota</taxon>
        <taxon>Alphaproteobacteria</taxon>
        <taxon>Hyphomicrobiales</taxon>
        <taxon>Nitrobacteraceae</taxon>
        <taxon>Bradyrhizobium</taxon>
    </lineage>
</organism>
<feature type="domain" description="Sulfatase-modifying factor enzyme-like" evidence="1">
    <location>
        <begin position="6"/>
        <end position="225"/>
    </location>
</feature>
<dbReference type="PANTHER" id="PTHR23150">
    <property type="entry name" value="SULFATASE MODIFYING FACTOR 1, 2"/>
    <property type="match status" value="1"/>
</dbReference>
<dbReference type="Gene3D" id="3.90.1580.10">
    <property type="entry name" value="paralog of FGE (formylglycine-generating enzyme)"/>
    <property type="match status" value="1"/>
</dbReference>
<proteinExistence type="predicted"/>
<evidence type="ECO:0000259" key="1">
    <source>
        <dbReference type="Pfam" id="PF03781"/>
    </source>
</evidence>
<dbReference type="PANTHER" id="PTHR23150:SF19">
    <property type="entry name" value="FORMYLGLYCINE-GENERATING ENZYME"/>
    <property type="match status" value="1"/>
</dbReference>
<dbReference type="InterPro" id="IPR051043">
    <property type="entry name" value="Sulfatase_Mod_Factor_Kinase"/>
</dbReference>
<name>A0ABY3RKL6_9BRAD</name>